<dbReference type="Pfam" id="PF13855">
    <property type="entry name" value="LRR_8"/>
    <property type="match status" value="1"/>
</dbReference>
<proteinExistence type="inferred from homology"/>
<dbReference type="Pfam" id="PF08263">
    <property type="entry name" value="LRRNT_2"/>
    <property type="match status" value="1"/>
</dbReference>
<dbReference type="Pfam" id="PF00560">
    <property type="entry name" value="LRR_1"/>
    <property type="match status" value="3"/>
</dbReference>
<dbReference type="AlphaFoldDB" id="A0A822ZD52"/>
<dbReference type="SUPFAM" id="SSF52058">
    <property type="entry name" value="L domain-like"/>
    <property type="match status" value="1"/>
</dbReference>
<feature type="signal peptide" evidence="11">
    <location>
        <begin position="1"/>
        <end position="30"/>
    </location>
</feature>
<keyword evidence="8" id="KW-1133">Transmembrane helix</keyword>
<evidence type="ECO:0000256" key="8">
    <source>
        <dbReference type="ARBA" id="ARBA00022989"/>
    </source>
</evidence>
<feature type="chain" id="PRO_5032598128" description="Leucine-rich repeat-containing N-terminal plant-type domain-containing protein" evidence="11">
    <location>
        <begin position="31"/>
        <end position="251"/>
    </location>
</feature>
<comment type="caution">
    <text evidence="13">The sequence shown here is derived from an EMBL/GenBank/DDBJ whole genome shotgun (WGS) entry which is preliminary data.</text>
</comment>
<evidence type="ECO:0000259" key="12">
    <source>
        <dbReference type="Pfam" id="PF08263"/>
    </source>
</evidence>
<name>A0A822ZD52_NELNU</name>
<evidence type="ECO:0000256" key="4">
    <source>
        <dbReference type="ARBA" id="ARBA00022614"/>
    </source>
</evidence>
<dbReference type="Proteomes" id="UP000607653">
    <property type="component" value="Unassembled WGS sequence"/>
</dbReference>
<dbReference type="GO" id="GO:0005886">
    <property type="term" value="C:plasma membrane"/>
    <property type="evidence" value="ECO:0007669"/>
    <property type="project" value="UniProtKB-SubCell"/>
</dbReference>
<evidence type="ECO:0000256" key="1">
    <source>
        <dbReference type="ARBA" id="ARBA00004251"/>
    </source>
</evidence>
<evidence type="ECO:0000256" key="9">
    <source>
        <dbReference type="ARBA" id="ARBA00023136"/>
    </source>
</evidence>
<evidence type="ECO:0000256" key="5">
    <source>
        <dbReference type="ARBA" id="ARBA00022692"/>
    </source>
</evidence>
<comment type="subcellular location">
    <subcellularLocation>
        <location evidence="1">Cell membrane</location>
        <topology evidence="1">Single-pass type I membrane protein</topology>
    </subcellularLocation>
</comment>
<evidence type="ECO:0000313" key="14">
    <source>
        <dbReference type="Proteomes" id="UP000607653"/>
    </source>
</evidence>
<evidence type="ECO:0000256" key="6">
    <source>
        <dbReference type="ARBA" id="ARBA00022729"/>
    </source>
</evidence>
<evidence type="ECO:0000256" key="7">
    <source>
        <dbReference type="ARBA" id="ARBA00022737"/>
    </source>
</evidence>
<keyword evidence="3" id="KW-1003">Cell membrane</keyword>
<evidence type="ECO:0000313" key="13">
    <source>
        <dbReference type="EMBL" id="DAD39498.1"/>
    </source>
</evidence>
<accession>A0A822ZD52</accession>
<dbReference type="InterPro" id="IPR032675">
    <property type="entry name" value="LRR_dom_sf"/>
</dbReference>
<organism evidence="13 14">
    <name type="scientific">Nelumbo nucifera</name>
    <name type="common">Sacred lotus</name>
    <dbReference type="NCBI Taxonomy" id="4432"/>
    <lineage>
        <taxon>Eukaryota</taxon>
        <taxon>Viridiplantae</taxon>
        <taxon>Streptophyta</taxon>
        <taxon>Embryophyta</taxon>
        <taxon>Tracheophyta</taxon>
        <taxon>Spermatophyta</taxon>
        <taxon>Magnoliopsida</taxon>
        <taxon>Proteales</taxon>
        <taxon>Nelumbonaceae</taxon>
        <taxon>Nelumbo</taxon>
    </lineage>
</organism>
<gene>
    <name evidence="13" type="ORF">HUJ06_013820</name>
</gene>
<keyword evidence="6 11" id="KW-0732">Signal</keyword>
<dbReference type="InterPro" id="IPR001611">
    <property type="entry name" value="Leu-rich_rpt"/>
</dbReference>
<keyword evidence="14" id="KW-1185">Reference proteome</keyword>
<dbReference type="PANTHER" id="PTHR48062:SF52">
    <property type="entry name" value="RECEPTOR-LIKE PROTEIN 8-RELATED"/>
    <property type="match status" value="1"/>
</dbReference>
<comment type="similarity">
    <text evidence="2">Belongs to the RLP family.</text>
</comment>
<dbReference type="PANTHER" id="PTHR48062">
    <property type="entry name" value="RECEPTOR-LIKE PROTEIN 14"/>
    <property type="match status" value="1"/>
</dbReference>
<dbReference type="EMBL" id="DUZY01000005">
    <property type="protein sequence ID" value="DAD39498.1"/>
    <property type="molecule type" value="Genomic_DNA"/>
</dbReference>
<dbReference type="InterPro" id="IPR013210">
    <property type="entry name" value="LRR_N_plant-typ"/>
</dbReference>
<reference evidence="13 14" key="1">
    <citation type="journal article" date="2020" name="Mol. Biol. Evol.">
        <title>Distinct Expression and Methylation Patterns for Genes with Different Fates following a Single Whole-Genome Duplication in Flowering Plants.</title>
        <authorList>
            <person name="Shi T."/>
            <person name="Rahmani R.S."/>
            <person name="Gugger P.F."/>
            <person name="Wang M."/>
            <person name="Li H."/>
            <person name="Zhang Y."/>
            <person name="Li Z."/>
            <person name="Wang Q."/>
            <person name="Van de Peer Y."/>
            <person name="Marchal K."/>
            <person name="Chen J."/>
        </authorList>
    </citation>
    <scope>NUCLEOTIDE SEQUENCE [LARGE SCALE GENOMIC DNA]</scope>
    <source>
        <tissue evidence="13">Leaf</tissue>
    </source>
</reference>
<keyword evidence="4" id="KW-0433">Leucine-rich repeat</keyword>
<keyword evidence="5" id="KW-0812">Transmembrane</keyword>
<evidence type="ECO:0000256" key="11">
    <source>
        <dbReference type="SAM" id="SignalP"/>
    </source>
</evidence>
<evidence type="ECO:0000256" key="3">
    <source>
        <dbReference type="ARBA" id="ARBA00022475"/>
    </source>
</evidence>
<dbReference type="Gene3D" id="3.80.10.10">
    <property type="entry name" value="Ribonuclease Inhibitor"/>
    <property type="match status" value="2"/>
</dbReference>
<keyword evidence="7" id="KW-0677">Repeat</keyword>
<dbReference type="InterPro" id="IPR051502">
    <property type="entry name" value="RLP_Defense_Trigger"/>
</dbReference>
<sequence length="251" mass="28135">MFRIPSTSLGIPFHVLLLSLFLLLLGNSQARSLKEKEQEILLKMKQEWRNPPSLSSWNSSTSHCSWTGISCVQGFITHISLFNMSITGAIPLPIANLRNLTYIDFSYNYMTGEFPAVLYSCSKLQYLDLSHNRFAGVIPDDIQSLSGLMFLNLGFNNFSGQIPVGIGRLVALQALYLDSNKFNGTFPVEIGNLYNLEELYLSHNEFEPSRIPSEFTQLKKLVLLDISNTGLIGEIPHSMDCPDISHNQSVI</sequence>
<evidence type="ECO:0000256" key="2">
    <source>
        <dbReference type="ARBA" id="ARBA00009592"/>
    </source>
</evidence>
<protein>
    <recommendedName>
        <fullName evidence="12">Leucine-rich repeat-containing N-terminal plant-type domain-containing protein</fullName>
    </recommendedName>
</protein>
<keyword evidence="10" id="KW-0325">Glycoprotein</keyword>
<evidence type="ECO:0000256" key="10">
    <source>
        <dbReference type="ARBA" id="ARBA00023180"/>
    </source>
</evidence>
<keyword evidence="9" id="KW-0472">Membrane</keyword>
<dbReference type="FunFam" id="3.80.10.10:FF:000077">
    <property type="entry name" value="LRR receptor-like serine/threonine-protein kinase ERL1"/>
    <property type="match status" value="1"/>
</dbReference>
<feature type="domain" description="Leucine-rich repeat-containing N-terminal plant-type" evidence="12">
    <location>
        <begin position="37"/>
        <end position="71"/>
    </location>
</feature>